<feature type="compositionally biased region" description="Pro residues" evidence="1">
    <location>
        <begin position="87"/>
        <end position="97"/>
    </location>
</feature>
<dbReference type="GO" id="GO:1900034">
    <property type="term" value="P:regulation of cellular response to heat"/>
    <property type="evidence" value="ECO:0007669"/>
    <property type="project" value="InterPro"/>
</dbReference>
<evidence type="ECO:0000313" key="2">
    <source>
        <dbReference type="EMBL" id="CAD1827938.1"/>
    </source>
</evidence>
<organism evidence="2">
    <name type="scientific">Ananas comosus var. bracteatus</name>
    <name type="common">red pineapple</name>
    <dbReference type="NCBI Taxonomy" id="296719"/>
    <lineage>
        <taxon>Eukaryota</taxon>
        <taxon>Viridiplantae</taxon>
        <taxon>Streptophyta</taxon>
        <taxon>Embryophyta</taxon>
        <taxon>Tracheophyta</taxon>
        <taxon>Spermatophyta</taxon>
        <taxon>Magnoliopsida</taxon>
        <taxon>Liliopsida</taxon>
        <taxon>Poales</taxon>
        <taxon>Bromeliaceae</taxon>
        <taxon>Bromelioideae</taxon>
        <taxon>Ananas</taxon>
    </lineage>
</organism>
<feature type="compositionally biased region" description="Basic residues" evidence="1">
    <location>
        <begin position="298"/>
        <end position="311"/>
    </location>
</feature>
<dbReference type="AlphaFoldDB" id="A0A6V7PBE6"/>
<protein>
    <submittedName>
        <fullName evidence="2">Uncharacterized protein</fullName>
    </submittedName>
</protein>
<dbReference type="PANTHER" id="PTHR33704:SF1">
    <property type="entry name" value="PROTEIN HEAT INTOLERANT 4-RELATED"/>
    <property type="match status" value="1"/>
</dbReference>
<evidence type="ECO:0000256" key="1">
    <source>
        <dbReference type="SAM" id="MobiDB-lite"/>
    </source>
</evidence>
<reference evidence="2" key="1">
    <citation type="submission" date="2020-07" db="EMBL/GenBank/DDBJ databases">
        <authorList>
            <person name="Lin J."/>
        </authorList>
    </citation>
    <scope>NUCLEOTIDE SEQUENCE</scope>
</reference>
<name>A0A6V7PBE6_ANACO</name>
<dbReference type="Gene3D" id="6.10.250.2770">
    <property type="match status" value="1"/>
</dbReference>
<feature type="compositionally biased region" description="Low complexity" evidence="1">
    <location>
        <begin position="64"/>
        <end position="79"/>
    </location>
</feature>
<accession>A0A6V7PBE6</accession>
<feature type="region of interest" description="Disordered" evidence="1">
    <location>
        <begin position="1"/>
        <end position="343"/>
    </location>
</feature>
<feature type="compositionally biased region" description="Basic and acidic residues" evidence="1">
    <location>
        <begin position="114"/>
        <end position="155"/>
    </location>
</feature>
<dbReference type="EMBL" id="LR862147">
    <property type="protein sequence ID" value="CAD1827938.1"/>
    <property type="molecule type" value="Genomic_DNA"/>
</dbReference>
<feature type="compositionally biased region" description="Basic and acidic residues" evidence="1">
    <location>
        <begin position="220"/>
        <end position="229"/>
    </location>
</feature>
<gene>
    <name evidence="2" type="ORF">CB5_LOCUS11149</name>
</gene>
<feature type="compositionally biased region" description="Low complexity" evidence="1">
    <location>
        <begin position="14"/>
        <end position="34"/>
    </location>
</feature>
<dbReference type="InterPro" id="IPR039313">
    <property type="entry name" value="HIT4"/>
</dbReference>
<dbReference type="PANTHER" id="PTHR33704">
    <property type="entry name" value="PROTEIN HEAT INTOLERANT 4-RELATED"/>
    <property type="match status" value="1"/>
</dbReference>
<sequence length="637" mass="71250">MFLRRGVGEEGEGELPARAVPARAAPLRATRAWRPGPPARTARCERPAPGTRSRPRTPAPAPAAPATDPLRAPARARLALVRRSRTRPPPLARPHPFAPARTTRQERKKKIARERHAYLTEEGGRDVGRDRQQGERRRSVREKADGTGNRAREGGEPSDGTGNRAREGGEPSDGTGNRAREGGDPSDGTGNRAREGGDPSDGTGNRAREGEDPSDGTGNRAREGGEAPSRRRRGRKDGEGGQRRVVRKNAVVFPREESDGVAATKGRGGGGASVRREEEGGAEEEGGGGGGEEEGGRGRRLRRRKQQRRRQQVAGGAEEGVHHEGRQQGKRVKAPPKPKQEPEFFREKRNLEDLWQAAFPVGTEWENMDKLQEINWNFSNLEDAFEEGGELYGKTVYLFGSTEPQLLVVNGEQKVILIPIVVAVVSPIPPSDKIGIKSVQRENEEIVPMKAMKMAWVPYVPLENRQSRVDRLKTQIFTLGCTQRRSALKHLKTERVKQYDYCLPYFQPLKADDDEEDTVVNIMFPLEPPIVCDFDWELDGLEDFTNDLIKDEALPEDQKDAFKDYVKEQVRETKKTQKQAREARRKAIEDMDPETKAAFENMRFYKFYPVQTPDTPDISSVKVPYINRYYGKAHVVM</sequence>
<proteinExistence type="predicted"/>